<dbReference type="STRING" id="419479.SAMN04488563_0872"/>
<proteinExistence type="predicted"/>
<dbReference type="SUPFAM" id="SSF52540">
    <property type="entry name" value="P-loop containing nucleoside triphosphate hydrolases"/>
    <property type="match status" value="1"/>
</dbReference>
<protein>
    <submittedName>
        <fullName evidence="1">Cellulose biosynthesis protein BcsQ</fullName>
    </submittedName>
</protein>
<keyword evidence="2" id="KW-1185">Reference proteome</keyword>
<reference evidence="2" key="1">
    <citation type="submission" date="2016-10" db="EMBL/GenBank/DDBJ databases">
        <authorList>
            <person name="Varghese N."/>
            <person name="Submissions S."/>
        </authorList>
    </citation>
    <scope>NUCLEOTIDE SEQUENCE [LARGE SCALE GENOMIC DNA]</scope>
    <source>
        <strain evidence="2">DSM 45079</strain>
    </source>
</reference>
<sequence>MTVLAFTSVRGAPGVTTTALVAALTWPRPVLLIEADVAGSSSIKAGHLRGEVDHELGLINLALAHRNGALSLGTLRRQTIALTDDGARLALPGLATKAQAASLTDDFWATLASLLRNVTLHGVDVLVDGGRLGMRHGPDALLRAADLLAVVCRTALDDLVAVRSNVDQLPDGAGDGTVLDRRGLVLVGEGRPHRAGEAAEATTLPVWATVDWDPVAAERINGRERLRSSLSQLTSSRLIRSGRGAVTELLAADDRRRQVVDLPLETTVLSGKGVR</sequence>
<dbReference type="RefSeq" id="WP_052763018.1">
    <property type="nucleotide sequence ID" value="NZ_LBMC01000053.1"/>
</dbReference>
<gene>
    <name evidence="1" type="ORF">SAMN04488563_0872</name>
</gene>
<evidence type="ECO:0000313" key="2">
    <source>
        <dbReference type="Proteomes" id="UP000182977"/>
    </source>
</evidence>
<evidence type="ECO:0000313" key="1">
    <source>
        <dbReference type="EMBL" id="SDU27543.1"/>
    </source>
</evidence>
<dbReference type="Gene3D" id="3.40.50.300">
    <property type="entry name" value="P-loop containing nucleotide triphosphate hydrolases"/>
    <property type="match status" value="1"/>
</dbReference>
<name>A0A1H2H6V7_9ACTN</name>
<dbReference type="EMBL" id="LT629791">
    <property type="protein sequence ID" value="SDU27543.1"/>
    <property type="molecule type" value="Genomic_DNA"/>
</dbReference>
<accession>A0A1H2H6V7</accession>
<dbReference type="InterPro" id="IPR027417">
    <property type="entry name" value="P-loop_NTPase"/>
</dbReference>
<organism evidence="1 2">
    <name type="scientific">Jiangella alkaliphila</name>
    <dbReference type="NCBI Taxonomy" id="419479"/>
    <lineage>
        <taxon>Bacteria</taxon>
        <taxon>Bacillati</taxon>
        <taxon>Actinomycetota</taxon>
        <taxon>Actinomycetes</taxon>
        <taxon>Jiangellales</taxon>
        <taxon>Jiangellaceae</taxon>
        <taxon>Jiangella</taxon>
    </lineage>
</organism>
<dbReference type="OrthoDB" id="5243870at2"/>
<dbReference type="AlphaFoldDB" id="A0A1H2H6V7"/>
<dbReference type="Proteomes" id="UP000182977">
    <property type="component" value="Chromosome I"/>
</dbReference>